<dbReference type="AlphaFoldDB" id="A0A1K1QJY9"/>
<dbReference type="Pfam" id="PF06580">
    <property type="entry name" value="His_kinase"/>
    <property type="match status" value="1"/>
</dbReference>
<dbReference type="InterPro" id="IPR050640">
    <property type="entry name" value="Bact_2-comp_sensor_kinase"/>
</dbReference>
<feature type="coiled-coil region" evidence="1">
    <location>
        <begin position="132"/>
        <end position="164"/>
    </location>
</feature>
<keyword evidence="1" id="KW-0175">Coiled coil</keyword>
<evidence type="ECO:0000313" key="4">
    <source>
        <dbReference type="EMBL" id="SFW59534.1"/>
    </source>
</evidence>
<accession>A0A1K1QJY9</accession>
<reference evidence="4 5" key="1">
    <citation type="submission" date="2016-11" db="EMBL/GenBank/DDBJ databases">
        <authorList>
            <person name="Jaros S."/>
            <person name="Januszkiewicz K."/>
            <person name="Wedrychowicz H."/>
        </authorList>
    </citation>
    <scope>NUCLEOTIDE SEQUENCE [LARGE SCALE GENOMIC DNA]</scope>
    <source>
        <strain evidence="4 5">DSM 784</strain>
    </source>
</reference>
<dbReference type="GO" id="GO:0016020">
    <property type="term" value="C:membrane"/>
    <property type="evidence" value="ECO:0007669"/>
    <property type="project" value="InterPro"/>
</dbReference>
<feature type="transmembrane region" description="Helical" evidence="2">
    <location>
        <begin position="61"/>
        <end position="80"/>
    </location>
</feature>
<dbReference type="EMBL" id="FPIZ01000008">
    <property type="protein sequence ID" value="SFW59534.1"/>
    <property type="molecule type" value="Genomic_DNA"/>
</dbReference>
<dbReference type="InterPro" id="IPR036890">
    <property type="entry name" value="HATPase_C_sf"/>
</dbReference>
<keyword evidence="2" id="KW-1133">Transmembrane helix</keyword>
<organism evidence="4 5">
    <name type="scientific">Chitinophaga sancti</name>
    <dbReference type="NCBI Taxonomy" id="1004"/>
    <lineage>
        <taxon>Bacteria</taxon>
        <taxon>Pseudomonadati</taxon>
        <taxon>Bacteroidota</taxon>
        <taxon>Chitinophagia</taxon>
        <taxon>Chitinophagales</taxon>
        <taxon>Chitinophagaceae</taxon>
        <taxon>Chitinophaga</taxon>
    </lineage>
</organism>
<feature type="transmembrane region" description="Helical" evidence="2">
    <location>
        <begin position="100"/>
        <end position="121"/>
    </location>
</feature>
<dbReference type="GO" id="GO:0000155">
    <property type="term" value="F:phosphorelay sensor kinase activity"/>
    <property type="evidence" value="ECO:0007669"/>
    <property type="project" value="InterPro"/>
</dbReference>
<dbReference type="PANTHER" id="PTHR34220:SF7">
    <property type="entry name" value="SENSOR HISTIDINE KINASE YPDA"/>
    <property type="match status" value="1"/>
</dbReference>
<dbReference type="Proteomes" id="UP000183788">
    <property type="component" value="Unassembled WGS sequence"/>
</dbReference>
<gene>
    <name evidence="4" type="ORF">SAMN05661012_02776</name>
</gene>
<feature type="domain" description="Signal transduction histidine kinase internal region" evidence="3">
    <location>
        <begin position="157"/>
        <end position="235"/>
    </location>
</feature>
<protein>
    <submittedName>
        <fullName evidence="4">Histidine kinase</fullName>
    </submittedName>
</protein>
<dbReference type="STRING" id="1004.SAMN05661012_02776"/>
<dbReference type="SUPFAM" id="SSF55874">
    <property type="entry name" value="ATPase domain of HSP90 chaperone/DNA topoisomerase II/histidine kinase"/>
    <property type="match status" value="1"/>
</dbReference>
<evidence type="ECO:0000259" key="3">
    <source>
        <dbReference type="Pfam" id="PF06580"/>
    </source>
</evidence>
<feature type="transmembrane region" description="Helical" evidence="2">
    <location>
        <begin position="26"/>
        <end position="49"/>
    </location>
</feature>
<evidence type="ECO:0000313" key="5">
    <source>
        <dbReference type="Proteomes" id="UP000183788"/>
    </source>
</evidence>
<evidence type="ECO:0000256" key="1">
    <source>
        <dbReference type="SAM" id="Coils"/>
    </source>
</evidence>
<keyword evidence="2" id="KW-0472">Membrane</keyword>
<dbReference type="InterPro" id="IPR010559">
    <property type="entry name" value="Sig_transdc_His_kin_internal"/>
</dbReference>
<sequence length="354" mass="41498">MHFSIWMLYATVQVWASIDQVEKPMAVVIVTSVVFAFLTVMFYGNAEWLLPRTIEKGKKTLWFVGIAGFFIYNILTRYIILYRVCPVALEYPAPKFDLLVIINGSIWWWFQAIFLSTAYWFSKVSLKRERKLNIQKEEINRKEKEQLQLKQEKLELEIAYLRAQINPHFLFNTLGYFYNKTANTQPDVAEGIAALTNIMRSSLKKRGPDGMVSLEEEIEHIESLISIYFMRFNNNIHIEYSRPESLHGQRILPHILITLVENAFKHGELHNAAYPLRIKLTLDDSGLYFYINNKKRIGPKEISNGIGMEYVQRQLENTYPNKHSFEIKDTDLFYSLSLYIATTEISIHDQLLYN</sequence>
<keyword evidence="4" id="KW-0418">Kinase</keyword>
<proteinExistence type="predicted"/>
<evidence type="ECO:0000256" key="2">
    <source>
        <dbReference type="SAM" id="Phobius"/>
    </source>
</evidence>
<name>A0A1K1QJY9_9BACT</name>
<keyword evidence="4" id="KW-0808">Transferase</keyword>
<keyword evidence="2" id="KW-0812">Transmembrane</keyword>
<dbReference type="PANTHER" id="PTHR34220">
    <property type="entry name" value="SENSOR HISTIDINE KINASE YPDA"/>
    <property type="match status" value="1"/>
</dbReference>